<accession>A0AB40C583</accession>
<dbReference type="PROSITE" id="PS50879">
    <property type="entry name" value="RNASE_H_1"/>
    <property type="match status" value="1"/>
</dbReference>
<dbReference type="PIRSF" id="PIRSF037839">
    <property type="entry name" value="Ribonuclease_H"/>
    <property type="match status" value="1"/>
</dbReference>
<dbReference type="PANTHER" id="PTHR46387:SF40">
    <property type="entry name" value="POLYNUCLEOTIDYL TRANSFERASE, RIBONUCLEASE H-LIKE SUPERFAMILY PROTEIN"/>
    <property type="match status" value="1"/>
</dbReference>
<dbReference type="InterPro" id="IPR002156">
    <property type="entry name" value="RNaseH_domain"/>
</dbReference>
<dbReference type="SUPFAM" id="SSF53098">
    <property type="entry name" value="Ribonuclease H-like"/>
    <property type="match status" value="1"/>
</dbReference>
<dbReference type="Pfam" id="PF13456">
    <property type="entry name" value="RVT_3"/>
    <property type="match status" value="1"/>
</dbReference>
<dbReference type="GO" id="GO:0004523">
    <property type="term" value="F:RNA-DNA hybrid ribonuclease activity"/>
    <property type="evidence" value="ECO:0007669"/>
    <property type="project" value="InterPro"/>
</dbReference>
<sequence length="257" mass="28378">MAEEANTFYVVRKGDIFGVYQSLSDVQAQISSSVHDPSVRVYKGYVLKKETEEYLASHGLKDALYTANAADVNNDTFEKLTPCPFTQPDGRTILADKGPQKVSSQHKSKMAVNNSQRSCILEFDGASKGNPGKSGAGVILRAQDGSVVSRIRQGLGFVTNNVAEYQALILGLNYALSRGFMHIVVRGDSQLVCMQVQGRWQTKNQNMAELCKVVKQLKERFISFQINHVLREFNSDADAEANKAVHLPAGEIREDFS</sequence>
<gene>
    <name evidence="3 4" type="primary">LOC120272260</name>
</gene>
<keyword evidence="2" id="KW-1185">Reference proteome</keyword>
<dbReference type="PANTHER" id="PTHR46387">
    <property type="entry name" value="POLYNUCLEOTIDYL TRANSFERASE, RIBONUCLEASE H-LIKE SUPERFAMILY PROTEIN"/>
    <property type="match status" value="1"/>
</dbReference>
<evidence type="ECO:0000313" key="4">
    <source>
        <dbReference type="RefSeq" id="XP_039134962.1"/>
    </source>
</evidence>
<feature type="domain" description="RNase H type-1" evidence="1">
    <location>
        <begin position="115"/>
        <end position="246"/>
    </location>
</feature>
<evidence type="ECO:0000259" key="1">
    <source>
        <dbReference type="PROSITE" id="PS50879"/>
    </source>
</evidence>
<dbReference type="Gene3D" id="3.40.970.10">
    <property type="entry name" value="Ribonuclease H1, N-terminal domain"/>
    <property type="match status" value="1"/>
</dbReference>
<dbReference type="FunFam" id="3.30.420.10:FF:000076">
    <property type="entry name" value="RBR-type E3 ubiquitin transferase"/>
    <property type="match status" value="1"/>
</dbReference>
<dbReference type="Proteomes" id="UP001515500">
    <property type="component" value="Chromosome 11"/>
</dbReference>
<organism evidence="2 4">
    <name type="scientific">Dioscorea cayennensis subsp. rotundata</name>
    <name type="common">White Guinea yam</name>
    <name type="synonym">Dioscorea rotundata</name>
    <dbReference type="NCBI Taxonomy" id="55577"/>
    <lineage>
        <taxon>Eukaryota</taxon>
        <taxon>Viridiplantae</taxon>
        <taxon>Streptophyta</taxon>
        <taxon>Embryophyta</taxon>
        <taxon>Tracheophyta</taxon>
        <taxon>Spermatophyta</taxon>
        <taxon>Magnoliopsida</taxon>
        <taxon>Liliopsida</taxon>
        <taxon>Dioscoreales</taxon>
        <taxon>Dioscoreaceae</taxon>
        <taxon>Dioscorea</taxon>
    </lineage>
</organism>
<dbReference type="InterPro" id="IPR037056">
    <property type="entry name" value="RNase_H1_N_sf"/>
</dbReference>
<name>A0AB40C583_DIOCR</name>
<dbReference type="AlphaFoldDB" id="A0AB40C583"/>
<reference evidence="3 4" key="1">
    <citation type="submission" date="2025-04" db="UniProtKB">
        <authorList>
            <consortium name="RefSeq"/>
        </authorList>
    </citation>
    <scope>IDENTIFICATION</scope>
</reference>
<dbReference type="InterPro" id="IPR036397">
    <property type="entry name" value="RNaseH_sf"/>
</dbReference>
<evidence type="ECO:0000313" key="2">
    <source>
        <dbReference type="Proteomes" id="UP001515500"/>
    </source>
</evidence>
<dbReference type="CDD" id="cd09279">
    <property type="entry name" value="RNase_HI_like"/>
    <property type="match status" value="1"/>
</dbReference>
<proteinExistence type="predicted"/>
<dbReference type="InterPro" id="IPR017290">
    <property type="entry name" value="RNase_H_bac"/>
</dbReference>
<dbReference type="GeneID" id="120272260"/>
<protein>
    <submittedName>
        <fullName evidence="3 4">Uncharacterized protein Mb2253c-like isoform X1</fullName>
    </submittedName>
</protein>
<dbReference type="GO" id="GO:0003676">
    <property type="term" value="F:nucleic acid binding"/>
    <property type="evidence" value="ECO:0007669"/>
    <property type="project" value="InterPro"/>
</dbReference>
<dbReference type="RefSeq" id="XP_039134960.1">
    <property type="nucleotide sequence ID" value="XM_039279026.1"/>
</dbReference>
<dbReference type="InterPro" id="IPR012337">
    <property type="entry name" value="RNaseH-like_sf"/>
</dbReference>
<dbReference type="RefSeq" id="XP_039134962.1">
    <property type="nucleotide sequence ID" value="XM_039279028.1"/>
</dbReference>
<evidence type="ECO:0000313" key="3">
    <source>
        <dbReference type="RefSeq" id="XP_039134960.1"/>
    </source>
</evidence>
<dbReference type="Gene3D" id="3.30.420.10">
    <property type="entry name" value="Ribonuclease H-like superfamily/Ribonuclease H"/>
    <property type="match status" value="1"/>
</dbReference>